<sequence>MKRANILLGFRRVKKTRDSGKGQADADMEEDDWDPQDQLLNSGKVAIADDVTGYQLFGDSIFCAPQEDLLEDFYLSLGSPRLSFLIKEKYETSGEIPLTKEAARTRALILERLPLFLHEHTHARTRVSFNWLRADNNFVVKMFGKLRVTKSLFYGDMPFSRSQDASAVAKQDGRGPIQLWLAGHTQVDMYEVSTSLCRFLFESPRVSDALLFMTILDTPLKALRARGYNVDRILRQQKAERDAAERTAKEKRELEEKAARAEREATKRFAQLELENLEKAGGSLPPVPVSIPSQPPPQPATQASASSSTTTSILNEQTNLEKNAISPTSGGDRELITRPASQMFKSLNNFGRKLIQRNDDAAAPSPRVPNSSLNVDLPSNSHSSGPSSLPHVRTPTPTSQPNVTPLSNIASNIDMAIKACQEETSSLLRNREQMQMVKESLNEGYCDVSGRAGDLDLVGTLQGFKVYAAHDIIDRETLVQRRTEPLMRFIPILDQLRAVYNLPMSSLHIFCDATGQLIAFNRNGSLFVNLRYYEAWHDEDVRKGDLSKAFISWFFTLAHEIAHNLVQPHNSEHEFYFSSICEQYLIPLARILPSPKSGL</sequence>
<feature type="region of interest" description="Disordered" evidence="1">
    <location>
        <begin position="238"/>
        <end position="259"/>
    </location>
</feature>
<proteinExistence type="predicted"/>
<keyword evidence="3" id="KW-1185">Reference proteome</keyword>
<protein>
    <submittedName>
        <fullName evidence="2">Uncharacterized protein</fullName>
    </submittedName>
</protein>
<dbReference type="PANTHER" id="PTHR47839:SF1">
    <property type="entry name" value="DOMAIN PROTEIN, PUTATIVE (AFU_ORTHOLOGUE AFUA_6G04830)-RELATED"/>
    <property type="match status" value="1"/>
</dbReference>
<feature type="region of interest" description="Disordered" evidence="1">
    <location>
        <begin position="360"/>
        <end position="406"/>
    </location>
</feature>
<accession>A0A4S4LED3</accession>
<feature type="region of interest" description="Disordered" evidence="1">
    <location>
        <begin position="280"/>
        <end position="311"/>
    </location>
</feature>
<gene>
    <name evidence="2" type="ORF">EW146_g8507</name>
</gene>
<feature type="compositionally biased region" description="Low complexity" evidence="1">
    <location>
        <begin position="300"/>
        <end position="311"/>
    </location>
</feature>
<name>A0A4S4LED3_9AGAM</name>
<evidence type="ECO:0000256" key="1">
    <source>
        <dbReference type="SAM" id="MobiDB-lite"/>
    </source>
</evidence>
<dbReference type="EMBL" id="SGPL01000596">
    <property type="protein sequence ID" value="THH10017.1"/>
    <property type="molecule type" value="Genomic_DNA"/>
</dbReference>
<dbReference type="PANTHER" id="PTHR47839">
    <property type="entry name" value="DOMAIN PROTEIN, PUTATIVE (AFU_ORTHOLOGUE AFUA_6G04830)-RELATED"/>
    <property type="match status" value="1"/>
</dbReference>
<evidence type="ECO:0000313" key="3">
    <source>
        <dbReference type="Proteomes" id="UP000310158"/>
    </source>
</evidence>
<dbReference type="AlphaFoldDB" id="A0A4S4LED3"/>
<feature type="compositionally biased region" description="Low complexity" evidence="1">
    <location>
        <begin position="377"/>
        <end position="391"/>
    </location>
</feature>
<organism evidence="2 3">
    <name type="scientific">Bondarzewia mesenterica</name>
    <dbReference type="NCBI Taxonomy" id="1095465"/>
    <lineage>
        <taxon>Eukaryota</taxon>
        <taxon>Fungi</taxon>
        <taxon>Dikarya</taxon>
        <taxon>Basidiomycota</taxon>
        <taxon>Agaricomycotina</taxon>
        <taxon>Agaricomycetes</taxon>
        <taxon>Russulales</taxon>
        <taxon>Bondarzewiaceae</taxon>
        <taxon>Bondarzewia</taxon>
    </lineage>
</organism>
<feature type="compositionally biased region" description="Polar residues" evidence="1">
    <location>
        <begin position="395"/>
        <end position="406"/>
    </location>
</feature>
<dbReference type="InterPro" id="IPR022155">
    <property type="entry name" value="DUF3684"/>
</dbReference>
<dbReference type="OrthoDB" id="10031156at2759"/>
<evidence type="ECO:0000313" key="2">
    <source>
        <dbReference type="EMBL" id="THH10017.1"/>
    </source>
</evidence>
<feature type="compositionally biased region" description="Pro residues" evidence="1">
    <location>
        <begin position="285"/>
        <end position="299"/>
    </location>
</feature>
<dbReference type="Proteomes" id="UP000310158">
    <property type="component" value="Unassembled WGS sequence"/>
</dbReference>
<reference evidence="2 3" key="1">
    <citation type="submission" date="2019-02" db="EMBL/GenBank/DDBJ databases">
        <title>Genome sequencing of the rare red list fungi Bondarzewia mesenterica.</title>
        <authorList>
            <person name="Buettner E."/>
            <person name="Kellner H."/>
        </authorList>
    </citation>
    <scope>NUCLEOTIDE SEQUENCE [LARGE SCALE GENOMIC DNA]</scope>
    <source>
        <strain evidence="2 3">DSM 108281</strain>
    </source>
</reference>
<dbReference type="Pfam" id="PF12449">
    <property type="entry name" value="DUF3684"/>
    <property type="match status" value="1"/>
</dbReference>
<comment type="caution">
    <text evidence="2">The sequence shown here is derived from an EMBL/GenBank/DDBJ whole genome shotgun (WGS) entry which is preliminary data.</text>
</comment>